<dbReference type="Proteomes" id="UP001069090">
    <property type="component" value="Unassembled WGS sequence"/>
</dbReference>
<evidence type="ECO:0000313" key="4">
    <source>
        <dbReference type="EMBL" id="MCZ0864595.1"/>
    </source>
</evidence>
<name>A0A9J6RJF1_9GAMM</name>
<proteinExistence type="predicted"/>
<dbReference type="InterPro" id="IPR029039">
    <property type="entry name" value="Flavoprotein-like_sf"/>
</dbReference>
<dbReference type="RefSeq" id="WP_258330747.1">
    <property type="nucleotide sequence ID" value="NZ_JAPTGG010000003.1"/>
</dbReference>
<dbReference type="PANTHER" id="PTHR30543:SF21">
    <property type="entry name" value="NAD(P)H-DEPENDENT FMN REDUCTASE LOT6"/>
    <property type="match status" value="1"/>
</dbReference>
<gene>
    <name evidence="4" type="ORF">O0V09_05250</name>
</gene>
<dbReference type="Pfam" id="PF03358">
    <property type="entry name" value="FMN_red"/>
    <property type="match status" value="1"/>
</dbReference>
<evidence type="ECO:0000259" key="3">
    <source>
        <dbReference type="Pfam" id="PF03358"/>
    </source>
</evidence>
<keyword evidence="2" id="KW-0288">FMN</keyword>
<feature type="domain" description="NADPH-dependent FMN reductase-like" evidence="3">
    <location>
        <begin position="1"/>
        <end position="138"/>
    </location>
</feature>
<comment type="caution">
    <text evidence="4">The sequence shown here is derived from an EMBL/GenBank/DDBJ whole genome shotgun (WGS) entry which is preliminary data.</text>
</comment>
<keyword evidence="2" id="KW-0285">Flavoprotein</keyword>
<protein>
    <submittedName>
        <fullName evidence="4">NAD(P)H-dependent oxidoreductase</fullName>
    </submittedName>
</protein>
<dbReference type="AlphaFoldDB" id="A0A9J6RJF1"/>
<dbReference type="GO" id="GO:0016491">
    <property type="term" value="F:oxidoreductase activity"/>
    <property type="evidence" value="ECO:0007669"/>
    <property type="project" value="InterPro"/>
</dbReference>
<keyword evidence="5" id="KW-1185">Reference proteome</keyword>
<sequence>MNIVAISGSLRSASWNTLLLKAAAKAAKAEGAELNLLDIGELPLYNSDLDGEVKPAAVSRLLAALAQADGLFIATPEYNYSIPGVLKNALDWASRPAYQSLLVGKPCGLISASMSPLGGARAQVHLREVLAATLTPVYLAPDYLLPLAQNAFDGAGALSDAKALERLQRYVKGYLAWAKKCS</sequence>
<dbReference type="SUPFAM" id="SSF52218">
    <property type="entry name" value="Flavoproteins"/>
    <property type="match status" value="1"/>
</dbReference>
<dbReference type="Gene3D" id="3.40.50.360">
    <property type="match status" value="1"/>
</dbReference>
<dbReference type="PANTHER" id="PTHR30543">
    <property type="entry name" value="CHROMATE REDUCTASE"/>
    <property type="match status" value="1"/>
</dbReference>
<organism evidence="4 5">
    <name type="scientific">Dasania phycosphaerae</name>
    <dbReference type="NCBI Taxonomy" id="2950436"/>
    <lineage>
        <taxon>Bacteria</taxon>
        <taxon>Pseudomonadati</taxon>
        <taxon>Pseudomonadota</taxon>
        <taxon>Gammaproteobacteria</taxon>
        <taxon>Cellvibrionales</taxon>
        <taxon>Spongiibacteraceae</taxon>
        <taxon>Dasania</taxon>
    </lineage>
</organism>
<comment type="cofactor">
    <cofactor evidence="1">
        <name>FMN</name>
        <dbReference type="ChEBI" id="CHEBI:58210"/>
    </cofactor>
</comment>
<dbReference type="InterPro" id="IPR005025">
    <property type="entry name" value="FMN_Rdtase-like_dom"/>
</dbReference>
<evidence type="ECO:0000256" key="2">
    <source>
        <dbReference type="ARBA" id="ARBA00022643"/>
    </source>
</evidence>
<dbReference type="GO" id="GO:0010181">
    <property type="term" value="F:FMN binding"/>
    <property type="evidence" value="ECO:0007669"/>
    <property type="project" value="TreeGrafter"/>
</dbReference>
<dbReference type="EMBL" id="JAPTGG010000003">
    <property type="protein sequence ID" value="MCZ0864595.1"/>
    <property type="molecule type" value="Genomic_DNA"/>
</dbReference>
<dbReference type="GO" id="GO:0005829">
    <property type="term" value="C:cytosol"/>
    <property type="evidence" value="ECO:0007669"/>
    <property type="project" value="TreeGrafter"/>
</dbReference>
<dbReference type="InterPro" id="IPR050712">
    <property type="entry name" value="NAD(P)H-dep_reductase"/>
</dbReference>
<evidence type="ECO:0000313" key="5">
    <source>
        <dbReference type="Proteomes" id="UP001069090"/>
    </source>
</evidence>
<reference evidence="4 5" key="1">
    <citation type="submission" date="2022-12" db="EMBL/GenBank/DDBJ databases">
        <title>Dasania phycosphaerae sp. nov., isolated from particulate material of the south coast of Korea.</title>
        <authorList>
            <person name="Jiang Y."/>
        </authorList>
    </citation>
    <scope>NUCLEOTIDE SEQUENCE [LARGE SCALE GENOMIC DNA]</scope>
    <source>
        <strain evidence="4 5">GY-19</strain>
    </source>
</reference>
<evidence type="ECO:0000256" key="1">
    <source>
        <dbReference type="ARBA" id="ARBA00001917"/>
    </source>
</evidence>
<accession>A0A9J6RJF1</accession>